<dbReference type="Pfam" id="PF01471">
    <property type="entry name" value="PG_binding_1"/>
    <property type="match status" value="2"/>
</dbReference>
<comment type="caution">
    <text evidence="4">The sequence shown here is derived from an EMBL/GenBank/DDBJ whole genome shotgun (WGS) entry which is preliminary data.</text>
</comment>
<feature type="domain" description="Peptidase C14 caspase" evidence="2">
    <location>
        <begin position="22"/>
        <end position="89"/>
    </location>
</feature>
<feature type="domain" description="Peptidoglycan binding-like" evidence="3">
    <location>
        <begin position="462"/>
        <end position="513"/>
    </location>
</feature>
<accession>A0A844HJW0</accession>
<feature type="domain" description="Peptidoglycan binding-like" evidence="3">
    <location>
        <begin position="284"/>
        <end position="327"/>
    </location>
</feature>
<dbReference type="InterPro" id="IPR011600">
    <property type="entry name" value="Pept_C14_caspase"/>
</dbReference>
<evidence type="ECO:0000313" key="4">
    <source>
        <dbReference type="EMBL" id="MTH59288.1"/>
    </source>
</evidence>
<evidence type="ECO:0000256" key="1">
    <source>
        <dbReference type="SAM" id="SignalP"/>
    </source>
</evidence>
<feature type="signal peptide" evidence="1">
    <location>
        <begin position="1"/>
        <end position="19"/>
    </location>
</feature>
<organism evidence="4 5">
    <name type="scientific">Paracoccus litorisediminis</name>
    <dbReference type="NCBI Taxonomy" id="2006130"/>
    <lineage>
        <taxon>Bacteria</taxon>
        <taxon>Pseudomonadati</taxon>
        <taxon>Pseudomonadota</taxon>
        <taxon>Alphaproteobacteria</taxon>
        <taxon>Rhodobacterales</taxon>
        <taxon>Paracoccaceae</taxon>
        <taxon>Paracoccus</taxon>
    </lineage>
</organism>
<keyword evidence="5" id="KW-1185">Reference proteome</keyword>
<name>A0A844HJW0_9RHOB</name>
<dbReference type="Gene3D" id="1.10.101.10">
    <property type="entry name" value="PGBD-like superfamily/PGBD"/>
    <property type="match status" value="2"/>
</dbReference>
<dbReference type="OrthoDB" id="8092964at2"/>
<evidence type="ECO:0000259" key="3">
    <source>
        <dbReference type="Pfam" id="PF01471"/>
    </source>
</evidence>
<dbReference type="InterPro" id="IPR036365">
    <property type="entry name" value="PGBD-like_sf"/>
</dbReference>
<dbReference type="InterPro" id="IPR036366">
    <property type="entry name" value="PGBDSf"/>
</dbReference>
<dbReference type="SUPFAM" id="SSF52129">
    <property type="entry name" value="Caspase-like"/>
    <property type="match status" value="1"/>
</dbReference>
<gene>
    <name evidence="4" type="ORF">GL300_08675</name>
</gene>
<dbReference type="SUPFAM" id="SSF47090">
    <property type="entry name" value="PGBD-like"/>
    <property type="match status" value="2"/>
</dbReference>
<dbReference type="Gene3D" id="3.40.50.1460">
    <property type="match status" value="1"/>
</dbReference>
<feature type="chain" id="PRO_5032554022" description="Peptidoglycan binding domain-containing protein" evidence="1">
    <location>
        <begin position="20"/>
        <end position="524"/>
    </location>
</feature>
<sequence>MRYFLFLLAALAGAAPAMAENRAVVIGNADYRNAPDLAGSDTAALAAVIRKAGFVTAEGVDLPSEQLRQVLDLLARDDLEPGARVVMLSGRFLNDGSETWYMGTEAQRSGPLGAGAQGVPLGLITQLMANRDAVLLLGTDQQDMPHDQGLTSGIGPMSNAEGVSVVTGSPEAVARALRELAAGRSVARALSVGQGVELLLGGDPQMVPVRPMPAGQEDQPSAPDRSAWAEAAALDTIKAWSTYLERFPMGSFATAARERRAALRLQEQPQVASTLQLAPADQLEIQRALARLGLEPGPLDGRIGVQTREALRDWQRRNRADPTGELTVPQLAELRRQVAALGEPGGKQDRDFWERSGARGGIERLRNYLRRYPEGLFAIDARRQLASSGQHPLLQPRASGDSTTFRWARRQDSAAAYQQYLDRFPQGAHVAEARLRHDNLLATTRAAQQEEAALGLNATTRMLIETRLDRAKLVPGEVDGRFTDDTREALRRYQAVHNLRVTGYVSRQTLNALLAEPETEGARQ</sequence>
<dbReference type="GO" id="GO:0006508">
    <property type="term" value="P:proteolysis"/>
    <property type="evidence" value="ECO:0007669"/>
    <property type="project" value="InterPro"/>
</dbReference>
<reference evidence="4 5" key="1">
    <citation type="submission" date="2019-11" db="EMBL/GenBank/DDBJ databases">
        <authorList>
            <person name="Dong K."/>
        </authorList>
    </citation>
    <scope>NUCLEOTIDE SEQUENCE [LARGE SCALE GENOMIC DNA]</scope>
    <source>
        <strain evidence="4 5">NBRC 112902</strain>
    </source>
</reference>
<dbReference type="GO" id="GO:0004197">
    <property type="term" value="F:cysteine-type endopeptidase activity"/>
    <property type="evidence" value="ECO:0007669"/>
    <property type="project" value="InterPro"/>
</dbReference>
<evidence type="ECO:0000313" key="5">
    <source>
        <dbReference type="Proteomes" id="UP000449846"/>
    </source>
</evidence>
<dbReference type="AlphaFoldDB" id="A0A844HJW0"/>
<dbReference type="Proteomes" id="UP000449846">
    <property type="component" value="Unassembled WGS sequence"/>
</dbReference>
<proteinExistence type="predicted"/>
<evidence type="ECO:0000259" key="2">
    <source>
        <dbReference type="Pfam" id="PF00656"/>
    </source>
</evidence>
<dbReference type="Pfam" id="PF00656">
    <property type="entry name" value="Peptidase_C14"/>
    <property type="match status" value="1"/>
</dbReference>
<evidence type="ECO:0008006" key="6">
    <source>
        <dbReference type="Google" id="ProtNLM"/>
    </source>
</evidence>
<dbReference type="RefSeq" id="WP_155039192.1">
    <property type="nucleotide sequence ID" value="NZ_JBHGCD010000002.1"/>
</dbReference>
<protein>
    <recommendedName>
        <fullName evidence="6">Peptidoglycan binding domain-containing protein</fullName>
    </recommendedName>
</protein>
<keyword evidence="1" id="KW-0732">Signal</keyword>
<dbReference type="EMBL" id="WMIG01000002">
    <property type="protein sequence ID" value="MTH59288.1"/>
    <property type="molecule type" value="Genomic_DNA"/>
</dbReference>
<dbReference type="InterPro" id="IPR029030">
    <property type="entry name" value="Caspase-like_dom_sf"/>
</dbReference>
<dbReference type="InterPro" id="IPR002477">
    <property type="entry name" value="Peptidoglycan-bd-like"/>
</dbReference>